<dbReference type="Pfam" id="PF20232">
    <property type="entry name" value="T6SS_FHA_C"/>
    <property type="match status" value="1"/>
</dbReference>
<reference evidence="2 3" key="1">
    <citation type="submission" date="2023-07" db="EMBL/GenBank/DDBJ databases">
        <title>Identification of four novel Pseudomonas species associated with bacterial leaf spot of cucurbits.</title>
        <authorList>
            <person name="Fullem K.R."/>
        </authorList>
    </citation>
    <scope>NUCLEOTIDE SEQUENCE [LARGE SCALE GENOMIC DNA]</scope>
    <source>
        <strain evidence="2 3">KFB 138</strain>
    </source>
</reference>
<gene>
    <name evidence="2" type="primary">tagH</name>
    <name evidence="2" type="ORF">Q6A51_09485</name>
</gene>
<evidence type="ECO:0000313" key="2">
    <source>
        <dbReference type="EMBL" id="MDO7927009.1"/>
    </source>
</evidence>
<dbReference type="NCBIfam" id="TIGR03354">
    <property type="entry name" value="VI_FHA"/>
    <property type="match status" value="1"/>
</dbReference>
<dbReference type="Proteomes" id="UP001223016">
    <property type="component" value="Unassembled WGS sequence"/>
</dbReference>
<dbReference type="InterPro" id="IPR046883">
    <property type="entry name" value="T6SS_FHA_C"/>
</dbReference>
<accession>A0ABT9CND0</accession>
<dbReference type="EMBL" id="JAUQOO010000005">
    <property type="protein sequence ID" value="MDO7927009.1"/>
    <property type="molecule type" value="Genomic_DNA"/>
</dbReference>
<feature type="domain" description="Type VI secretion system FHA" evidence="1">
    <location>
        <begin position="87"/>
        <end position="249"/>
    </location>
</feature>
<protein>
    <submittedName>
        <fullName evidence="2">Type VI secretion system-associated FHA domain protein TagH</fullName>
    </submittedName>
</protein>
<organism evidence="2 3">
    <name type="scientific">Pseudomonas serbiensis</name>
    <dbReference type="NCBI Taxonomy" id="3064350"/>
    <lineage>
        <taxon>Bacteria</taxon>
        <taxon>Pseudomonadati</taxon>
        <taxon>Pseudomonadota</taxon>
        <taxon>Gammaproteobacteria</taxon>
        <taxon>Pseudomonadales</taxon>
        <taxon>Pseudomonadaceae</taxon>
        <taxon>Pseudomonas</taxon>
    </lineage>
</organism>
<dbReference type="InterPro" id="IPR017735">
    <property type="entry name" value="T6SS_FHA"/>
</dbReference>
<name>A0ABT9CND0_9PSED</name>
<comment type="caution">
    <text evidence="2">The sequence shown here is derived from an EMBL/GenBank/DDBJ whole genome shotgun (WGS) entry which is preliminary data.</text>
</comment>
<evidence type="ECO:0000313" key="3">
    <source>
        <dbReference type="Proteomes" id="UP001223016"/>
    </source>
</evidence>
<proteinExistence type="predicted"/>
<sequence>MERLFEVENTLLDPLAALESRNSVYSDMNDFYSLPSASWQTGQSQDHAQVDSEHMSLPELIDMPVTEPCPVEPERLMDDFWKEFGDALGISLDHLELSGREALAINTARLFRQCIGGLRKNLHTRSELKRELQLVPDSISPLEDAADISIAMDKLLLGTSPSLVQAFRDLQAHQVAMFDASRTLVRATFDHFSPQHLTWQFELDNGASLLRTAGSRWRAYMRHYRTLEQESEWEEHLLVRNFSQAYQEQIRLINTLHFNTQG</sequence>
<evidence type="ECO:0000259" key="1">
    <source>
        <dbReference type="Pfam" id="PF20232"/>
    </source>
</evidence>
<dbReference type="RefSeq" id="WP_304574659.1">
    <property type="nucleotide sequence ID" value="NZ_JAUQOO010000005.1"/>
</dbReference>
<keyword evidence="3" id="KW-1185">Reference proteome</keyword>